<reference evidence="7" key="1">
    <citation type="submission" date="2021-08" db="EMBL/GenBank/DDBJ databases">
        <authorList>
            <person name="Stevens D.C."/>
        </authorList>
    </citation>
    <scope>NUCLEOTIDE SEQUENCE</scope>
    <source>
        <strain evidence="7">DSM 53165</strain>
    </source>
</reference>
<gene>
    <name evidence="7" type="ORF">K7C98_23725</name>
</gene>
<evidence type="ECO:0000256" key="1">
    <source>
        <dbReference type="ARBA" id="ARBA00010641"/>
    </source>
</evidence>
<dbReference type="Gene3D" id="1.10.1740.10">
    <property type="match status" value="1"/>
</dbReference>
<evidence type="ECO:0000256" key="3">
    <source>
        <dbReference type="ARBA" id="ARBA00023082"/>
    </source>
</evidence>
<evidence type="ECO:0000313" key="8">
    <source>
        <dbReference type="Proteomes" id="UP001139031"/>
    </source>
</evidence>
<dbReference type="Proteomes" id="UP001139031">
    <property type="component" value="Unassembled WGS sequence"/>
</dbReference>
<dbReference type="PANTHER" id="PTHR43133">
    <property type="entry name" value="RNA POLYMERASE ECF-TYPE SIGMA FACTO"/>
    <property type="match status" value="1"/>
</dbReference>
<proteinExistence type="inferred from homology"/>
<sequence>MTATPGRPTETLSQACARHEAYLRGRLRGLGVPEAGLDDAVQDVFEVLVRRIESYDSRFSLRQWMAGVARKIARRHRERGLRAPEGLDEAQLASPALDPEGWAARQEALADLRAFLGELDRERWAVFVLAEIEGLRGTEIAAELGVNLSTVYARLRVAKDSFERTMTRRQRAERRSWLLLPLFGEPSGRTSAAFTTPLALIGLLTASGGAGLAIRGCAPTNDGSASEAAVVNAGRLESAATPVGALGVEAREVDPADGGVQGLRETASRESEGWIAGGSQSSSGGGWTTTSQLRYRLLGDDAIFEVELFGDDAVATDGGIAWVELEGFARVEGPGSWSLALAPAEQRVITLRLRAARDGVVRADFHHGRRIGESQGSHSVPLVREQGRLRPCRDRECDRTAETIAESLIGETVDIDLHNQCTTAIEVAMLPCELLVPPPDAPRVRLAVGERRAVTIDTALCVGRVREDGRLGSSAGGSDGFTIRFYGEGCDWVGSHSKDLPPGLVPGPTGR</sequence>
<evidence type="ECO:0000259" key="6">
    <source>
        <dbReference type="Pfam" id="PF08281"/>
    </source>
</evidence>
<accession>A0ABS7TVU6</accession>
<evidence type="ECO:0000256" key="4">
    <source>
        <dbReference type="ARBA" id="ARBA00023163"/>
    </source>
</evidence>
<keyword evidence="4" id="KW-0804">Transcription</keyword>
<comment type="caution">
    <text evidence="7">The sequence shown here is derived from an EMBL/GenBank/DDBJ whole genome shotgun (WGS) entry which is preliminary data.</text>
</comment>
<organism evidence="7 8">
    <name type="scientific">Nannocystis pusilla</name>
    <dbReference type="NCBI Taxonomy" id="889268"/>
    <lineage>
        <taxon>Bacteria</taxon>
        <taxon>Pseudomonadati</taxon>
        <taxon>Myxococcota</taxon>
        <taxon>Polyangia</taxon>
        <taxon>Nannocystales</taxon>
        <taxon>Nannocystaceae</taxon>
        <taxon>Nannocystis</taxon>
    </lineage>
</organism>
<dbReference type="PANTHER" id="PTHR43133:SF63">
    <property type="entry name" value="RNA POLYMERASE SIGMA FACTOR FECI-RELATED"/>
    <property type="match status" value="1"/>
</dbReference>
<dbReference type="SUPFAM" id="SSF88659">
    <property type="entry name" value="Sigma3 and sigma4 domains of RNA polymerase sigma factors"/>
    <property type="match status" value="1"/>
</dbReference>
<keyword evidence="3" id="KW-0731">Sigma factor</keyword>
<feature type="region of interest" description="Disordered" evidence="5">
    <location>
        <begin position="264"/>
        <end position="285"/>
    </location>
</feature>
<protein>
    <submittedName>
        <fullName evidence="7">Sigma-70 family RNA polymerase sigma factor</fullName>
    </submittedName>
</protein>
<dbReference type="SUPFAM" id="SSF88946">
    <property type="entry name" value="Sigma2 domain of RNA polymerase sigma factors"/>
    <property type="match status" value="1"/>
</dbReference>
<dbReference type="InterPro" id="IPR039425">
    <property type="entry name" value="RNA_pol_sigma-70-like"/>
</dbReference>
<keyword evidence="2" id="KW-0805">Transcription regulation</keyword>
<dbReference type="InterPro" id="IPR013249">
    <property type="entry name" value="RNA_pol_sigma70_r4_t2"/>
</dbReference>
<dbReference type="InterPro" id="IPR036388">
    <property type="entry name" value="WH-like_DNA-bd_sf"/>
</dbReference>
<dbReference type="NCBIfam" id="TIGR02937">
    <property type="entry name" value="sigma70-ECF"/>
    <property type="match status" value="1"/>
</dbReference>
<keyword evidence="8" id="KW-1185">Reference proteome</keyword>
<evidence type="ECO:0000256" key="2">
    <source>
        <dbReference type="ARBA" id="ARBA00023015"/>
    </source>
</evidence>
<dbReference type="Gene3D" id="1.10.10.10">
    <property type="entry name" value="Winged helix-like DNA-binding domain superfamily/Winged helix DNA-binding domain"/>
    <property type="match status" value="1"/>
</dbReference>
<evidence type="ECO:0000256" key="5">
    <source>
        <dbReference type="SAM" id="MobiDB-lite"/>
    </source>
</evidence>
<dbReference type="Pfam" id="PF08281">
    <property type="entry name" value="Sigma70_r4_2"/>
    <property type="match status" value="1"/>
</dbReference>
<dbReference type="InterPro" id="IPR013324">
    <property type="entry name" value="RNA_pol_sigma_r3/r4-like"/>
</dbReference>
<comment type="similarity">
    <text evidence="1">Belongs to the sigma-70 factor family. ECF subfamily.</text>
</comment>
<dbReference type="EMBL" id="JAIRAU010000029">
    <property type="protein sequence ID" value="MBZ5712262.1"/>
    <property type="molecule type" value="Genomic_DNA"/>
</dbReference>
<dbReference type="InterPro" id="IPR013325">
    <property type="entry name" value="RNA_pol_sigma_r2"/>
</dbReference>
<evidence type="ECO:0000313" key="7">
    <source>
        <dbReference type="EMBL" id="MBZ5712262.1"/>
    </source>
</evidence>
<name>A0ABS7TVU6_9BACT</name>
<dbReference type="InterPro" id="IPR014284">
    <property type="entry name" value="RNA_pol_sigma-70_dom"/>
</dbReference>
<dbReference type="RefSeq" id="WP_224194024.1">
    <property type="nucleotide sequence ID" value="NZ_JAIRAU010000029.1"/>
</dbReference>
<feature type="domain" description="RNA polymerase sigma factor 70 region 4 type 2" evidence="6">
    <location>
        <begin position="111"/>
        <end position="158"/>
    </location>
</feature>